<organism evidence="1 2">
    <name type="scientific">Sphaceloma murrayae</name>
    <dbReference type="NCBI Taxonomy" id="2082308"/>
    <lineage>
        <taxon>Eukaryota</taxon>
        <taxon>Fungi</taxon>
        <taxon>Dikarya</taxon>
        <taxon>Ascomycota</taxon>
        <taxon>Pezizomycotina</taxon>
        <taxon>Dothideomycetes</taxon>
        <taxon>Dothideomycetidae</taxon>
        <taxon>Myriangiales</taxon>
        <taxon>Elsinoaceae</taxon>
        <taxon>Sphaceloma</taxon>
    </lineage>
</organism>
<comment type="caution">
    <text evidence="1">The sequence shown here is derived from an EMBL/GenBank/DDBJ whole genome shotgun (WGS) entry which is preliminary data.</text>
</comment>
<dbReference type="EMBL" id="NKHZ01000018">
    <property type="protein sequence ID" value="PNS20717.1"/>
    <property type="molecule type" value="Genomic_DNA"/>
</dbReference>
<evidence type="ECO:0000313" key="2">
    <source>
        <dbReference type="Proteomes" id="UP000243797"/>
    </source>
</evidence>
<dbReference type="Proteomes" id="UP000243797">
    <property type="component" value="Unassembled WGS sequence"/>
</dbReference>
<evidence type="ECO:0000313" key="1">
    <source>
        <dbReference type="EMBL" id="PNS20717.1"/>
    </source>
</evidence>
<accession>A0A2K1R0A1</accession>
<proteinExistence type="predicted"/>
<name>A0A2K1R0A1_9PEZI</name>
<sequence length="254" mass="28761">MNFKENEDSDWDFCDVVPIQEPPLNSLGLLNSTELPSRQTQTRISIASQTHTREPGLPYTQSLQPCDTCEGYHYLHKQCLYTMPFTDYPTYYSLYLFSLSHNIDTSEDASLSLKSVSTEQIKSQIQPQQILSDVALWQRAFDLDTFHNDKCSAEAGDSTAEKFKTMLLTESCRQVLVDAGKLREKKDARGFGDTGDSGLARNSYHKCRLRDLSEAEEDGVEAMRSELEKTGFGTMASDVLRMKAINRRNELANE</sequence>
<keyword evidence="2" id="KW-1185">Reference proteome</keyword>
<gene>
    <name evidence="1" type="ORF">CAC42_2962</name>
</gene>
<reference evidence="1 2" key="1">
    <citation type="submission" date="2017-06" db="EMBL/GenBank/DDBJ databases">
        <title>Draft genome sequence of a variant of Elsinoe murrayae.</title>
        <authorList>
            <person name="Cheng Q."/>
        </authorList>
    </citation>
    <scope>NUCLEOTIDE SEQUENCE [LARGE SCALE GENOMIC DNA]</scope>
    <source>
        <strain evidence="1 2">CQ-2017a</strain>
    </source>
</reference>
<dbReference type="AlphaFoldDB" id="A0A2K1R0A1"/>
<dbReference type="InParanoid" id="A0A2K1R0A1"/>
<protein>
    <submittedName>
        <fullName evidence="1">Uncharacterized protein</fullName>
    </submittedName>
</protein>